<dbReference type="InterPro" id="IPR011701">
    <property type="entry name" value="MFS"/>
</dbReference>
<feature type="domain" description="Major facilitator superfamily (MFS) profile" evidence="8">
    <location>
        <begin position="15"/>
        <end position="395"/>
    </location>
</feature>
<feature type="transmembrane region" description="Helical" evidence="7">
    <location>
        <begin position="12"/>
        <end position="39"/>
    </location>
</feature>
<feature type="transmembrane region" description="Helical" evidence="7">
    <location>
        <begin position="337"/>
        <end position="360"/>
    </location>
</feature>
<feature type="transmembrane region" description="Helical" evidence="7">
    <location>
        <begin position="105"/>
        <end position="128"/>
    </location>
</feature>
<dbReference type="PANTHER" id="PTHR23517:SF2">
    <property type="entry name" value="MULTIDRUG RESISTANCE PROTEIN MDTH"/>
    <property type="match status" value="1"/>
</dbReference>
<dbReference type="InterPro" id="IPR050171">
    <property type="entry name" value="MFS_Transporters"/>
</dbReference>
<sequence length="419" mass="44654">MWRRIFPDWRGLPTAFWLVCAGTFVNKFGTFVLPFLSIYLTQRRQFSPQEAGIVASFFGIGSFAAGPLGGTLADRIGRRRTIIASLGFSAIAIMLLPLAQTLPHFAAGAFVLGMTGDMYRPAVSALVADVVAPEARPRAYAFLYWAVNLGVACGVPLAGALATFSPRWLFLADGAASLVFVAIIWAGVRETRPAERTEVEVRVSSPTVLGDPLFLGFVLLMFPLAFVFTQHQTNLPIDMGNHGLSARQYGLLIAINPALIVVLQPTMGQVTRAFNRLGVLAVGAILMAIGFGINAFATTIPIYAISVAIWSFGEMFALPVATSVISDLAPSAARGNYLGIYQGVWGAANMTAPACGAFLLQRHGGSTLWSTCFFLCAGAAAGFYALTSSMKRRLDADMPIRTSRSASPSTSEACATDTD</sequence>
<keyword evidence="5 7" id="KW-1133">Transmembrane helix</keyword>
<feature type="transmembrane region" description="Helical" evidence="7">
    <location>
        <begin position="81"/>
        <end position="99"/>
    </location>
</feature>
<evidence type="ECO:0000256" key="2">
    <source>
        <dbReference type="ARBA" id="ARBA00022448"/>
    </source>
</evidence>
<dbReference type="CDD" id="cd17329">
    <property type="entry name" value="MFS_MdtH_MDR_like"/>
    <property type="match status" value="1"/>
</dbReference>
<feature type="transmembrane region" description="Helical" evidence="7">
    <location>
        <begin position="248"/>
        <end position="265"/>
    </location>
</feature>
<dbReference type="PANTHER" id="PTHR23517">
    <property type="entry name" value="RESISTANCE PROTEIN MDTM, PUTATIVE-RELATED-RELATED"/>
    <property type="match status" value="1"/>
</dbReference>
<dbReference type="PROSITE" id="PS00216">
    <property type="entry name" value="SUGAR_TRANSPORT_1"/>
    <property type="match status" value="1"/>
</dbReference>
<reference evidence="9" key="1">
    <citation type="submission" date="2021-12" db="EMBL/GenBank/DDBJ databases">
        <title>Discovery of the Pendulisporaceae a myxobacterial family with distinct sporulation behavior and unique specialized metabolism.</title>
        <authorList>
            <person name="Garcia R."/>
            <person name="Popoff A."/>
            <person name="Bader C.D."/>
            <person name="Loehr J."/>
            <person name="Walesch S."/>
            <person name="Walt C."/>
            <person name="Boldt J."/>
            <person name="Bunk B."/>
            <person name="Haeckl F.J.F.P.J."/>
            <person name="Gunesch A.P."/>
            <person name="Birkelbach J."/>
            <person name="Nuebel U."/>
            <person name="Pietschmann T."/>
            <person name="Bach T."/>
            <person name="Mueller R."/>
        </authorList>
    </citation>
    <scope>NUCLEOTIDE SEQUENCE</scope>
    <source>
        <strain evidence="9">MSr11367</strain>
    </source>
</reference>
<comment type="subcellular location">
    <subcellularLocation>
        <location evidence="1">Cell membrane</location>
        <topology evidence="1">Multi-pass membrane protein</topology>
    </subcellularLocation>
</comment>
<evidence type="ECO:0000256" key="4">
    <source>
        <dbReference type="ARBA" id="ARBA00022692"/>
    </source>
</evidence>
<evidence type="ECO:0000259" key="8">
    <source>
        <dbReference type="PROSITE" id="PS50850"/>
    </source>
</evidence>
<dbReference type="Proteomes" id="UP001374803">
    <property type="component" value="Chromosome"/>
</dbReference>
<dbReference type="InterPro" id="IPR020846">
    <property type="entry name" value="MFS_dom"/>
</dbReference>
<name>A0ABZ2KY76_9BACT</name>
<accession>A0ABZ2KY76</accession>
<evidence type="ECO:0000256" key="7">
    <source>
        <dbReference type="SAM" id="Phobius"/>
    </source>
</evidence>
<evidence type="ECO:0000256" key="5">
    <source>
        <dbReference type="ARBA" id="ARBA00022989"/>
    </source>
</evidence>
<organism evidence="9 10">
    <name type="scientific">Pendulispora rubella</name>
    <dbReference type="NCBI Taxonomy" id="2741070"/>
    <lineage>
        <taxon>Bacteria</taxon>
        <taxon>Pseudomonadati</taxon>
        <taxon>Myxococcota</taxon>
        <taxon>Myxococcia</taxon>
        <taxon>Myxococcales</taxon>
        <taxon>Sorangiineae</taxon>
        <taxon>Pendulisporaceae</taxon>
        <taxon>Pendulispora</taxon>
    </lineage>
</organism>
<feature type="transmembrane region" description="Helical" evidence="7">
    <location>
        <begin position="168"/>
        <end position="188"/>
    </location>
</feature>
<evidence type="ECO:0000313" key="9">
    <source>
        <dbReference type="EMBL" id="WXB03025.1"/>
    </source>
</evidence>
<keyword evidence="4 7" id="KW-0812">Transmembrane</keyword>
<feature type="transmembrane region" description="Helical" evidence="7">
    <location>
        <begin position="51"/>
        <end position="69"/>
    </location>
</feature>
<feature type="transmembrane region" description="Helical" evidence="7">
    <location>
        <begin position="140"/>
        <end position="162"/>
    </location>
</feature>
<dbReference type="InterPro" id="IPR005829">
    <property type="entry name" value="Sugar_transporter_CS"/>
</dbReference>
<protein>
    <submittedName>
        <fullName evidence="9">MFS transporter</fullName>
    </submittedName>
</protein>
<dbReference type="EMBL" id="CP089983">
    <property type="protein sequence ID" value="WXB03025.1"/>
    <property type="molecule type" value="Genomic_DNA"/>
</dbReference>
<gene>
    <name evidence="9" type="ORF">LVJ94_39725</name>
</gene>
<keyword evidence="6 7" id="KW-0472">Membrane</keyword>
<keyword evidence="3" id="KW-1003">Cell membrane</keyword>
<dbReference type="PROSITE" id="PS50850">
    <property type="entry name" value="MFS"/>
    <property type="match status" value="1"/>
</dbReference>
<dbReference type="Pfam" id="PF07690">
    <property type="entry name" value="MFS_1"/>
    <property type="match status" value="1"/>
</dbReference>
<proteinExistence type="predicted"/>
<keyword evidence="10" id="KW-1185">Reference proteome</keyword>
<evidence type="ECO:0000313" key="10">
    <source>
        <dbReference type="Proteomes" id="UP001374803"/>
    </source>
</evidence>
<evidence type="ECO:0000256" key="6">
    <source>
        <dbReference type="ARBA" id="ARBA00023136"/>
    </source>
</evidence>
<dbReference type="InterPro" id="IPR036259">
    <property type="entry name" value="MFS_trans_sf"/>
</dbReference>
<dbReference type="Gene3D" id="1.20.1250.20">
    <property type="entry name" value="MFS general substrate transporter like domains"/>
    <property type="match status" value="1"/>
</dbReference>
<feature type="transmembrane region" description="Helical" evidence="7">
    <location>
        <begin position="366"/>
        <end position="386"/>
    </location>
</feature>
<feature type="transmembrane region" description="Helical" evidence="7">
    <location>
        <begin position="302"/>
        <end position="325"/>
    </location>
</feature>
<dbReference type="SUPFAM" id="SSF103473">
    <property type="entry name" value="MFS general substrate transporter"/>
    <property type="match status" value="1"/>
</dbReference>
<evidence type="ECO:0000256" key="3">
    <source>
        <dbReference type="ARBA" id="ARBA00022475"/>
    </source>
</evidence>
<feature type="transmembrane region" description="Helical" evidence="7">
    <location>
        <begin position="277"/>
        <end position="296"/>
    </location>
</feature>
<evidence type="ECO:0000256" key="1">
    <source>
        <dbReference type="ARBA" id="ARBA00004651"/>
    </source>
</evidence>
<feature type="transmembrane region" description="Helical" evidence="7">
    <location>
        <begin position="208"/>
        <end position="228"/>
    </location>
</feature>
<dbReference type="RefSeq" id="WP_394832652.1">
    <property type="nucleotide sequence ID" value="NZ_CP089929.1"/>
</dbReference>
<keyword evidence="2" id="KW-0813">Transport</keyword>